<feature type="transmembrane region" description="Helical" evidence="2">
    <location>
        <begin position="43"/>
        <end position="61"/>
    </location>
</feature>
<dbReference type="EMBL" id="FNHO01000001">
    <property type="protein sequence ID" value="SDL93420.1"/>
    <property type="molecule type" value="Genomic_DNA"/>
</dbReference>
<keyword evidence="2" id="KW-0472">Membrane</keyword>
<name>A0A8D3Y5I8_9GAMM</name>
<protein>
    <submittedName>
        <fullName evidence="3">Uncharacterized protein</fullName>
    </submittedName>
</protein>
<dbReference type="Proteomes" id="UP000031271">
    <property type="component" value="Chromosome"/>
</dbReference>
<gene>
    <name evidence="3" type="ORF">CL52_00805</name>
    <name evidence="4" type="ORF">SAMN05660875_101166</name>
</gene>
<evidence type="ECO:0000256" key="1">
    <source>
        <dbReference type="SAM" id="MobiDB-lite"/>
    </source>
</evidence>
<sequence>MLSSRYVGSAKELKKALNDKADYIVITDKKLAFAVRVIKSVTYAKLAIVATGAGVAAVGFWNPAGWGAGAATAVTASGLVASGITAVGGAAAISAAGISGGTAAVIVACISVLGVLGLAALAMHKDYALDIDASTSGQVGASGEKPEMGGGGAFKMSLKRNAK</sequence>
<evidence type="ECO:0000313" key="3">
    <source>
        <dbReference type="EMBL" id="AJE17337.1"/>
    </source>
</evidence>
<keyword evidence="2" id="KW-0812">Transmembrane</keyword>
<reference evidence="3 5" key="3">
    <citation type="journal article" name="Genome Announc.">
        <title>Complete Genome Sequence of Pseudomonas balearica DSM 6083T.</title>
        <authorList>
            <person name="Bennasar-Figueras A."/>
            <person name="Salva-Serra F."/>
            <person name="Jaen-Luchoro D."/>
            <person name="Segui C."/>
            <person name="Aliaga F."/>
            <person name="Busquets A."/>
            <person name="Gomila M."/>
            <person name="Moore E.R."/>
            <person name="Lalucat J."/>
        </authorList>
    </citation>
    <scope>NUCLEOTIDE SEQUENCE [LARGE SCALE GENOMIC DNA]</scope>
    <source>
        <strain evidence="5">DSM 6083</strain>
        <strain evidence="3">DSM6083</strain>
    </source>
</reference>
<evidence type="ECO:0000313" key="6">
    <source>
        <dbReference type="Proteomes" id="UP000182276"/>
    </source>
</evidence>
<dbReference type="KEGG" id="pbm:CL52_00805"/>
<dbReference type="AlphaFoldDB" id="A0A8D3Y5I8"/>
<dbReference type="GeneID" id="77258467"/>
<evidence type="ECO:0000313" key="4">
    <source>
        <dbReference type="EMBL" id="SDL93420.1"/>
    </source>
</evidence>
<keyword evidence="6" id="KW-1185">Reference proteome</keyword>
<reference evidence="4 6" key="2">
    <citation type="submission" date="2016-10" db="EMBL/GenBank/DDBJ databases">
        <authorList>
            <person name="Varghese N."/>
            <person name="Submissions S."/>
        </authorList>
    </citation>
    <scope>NUCLEOTIDE SEQUENCE [LARGE SCALE GENOMIC DNA]</scope>
    <source>
        <strain evidence="4 6">DSM 6083</strain>
    </source>
</reference>
<feature type="transmembrane region" description="Helical" evidence="2">
    <location>
        <begin position="103"/>
        <end position="123"/>
    </location>
</feature>
<dbReference type="RefSeq" id="WP_043217855.1">
    <property type="nucleotide sequence ID" value="NZ_CP007511.1"/>
</dbReference>
<dbReference type="EMBL" id="CP007511">
    <property type="protein sequence ID" value="AJE17337.1"/>
    <property type="molecule type" value="Genomic_DNA"/>
</dbReference>
<proteinExistence type="predicted"/>
<organism evidence="3 5">
    <name type="scientific">Stutzerimonas balearica DSM 6083</name>
    <dbReference type="NCBI Taxonomy" id="1123016"/>
    <lineage>
        <taxon>Bacteria</taxon>
        <taxon>Pseudomonadati</taxon>
        <taxon>Pseudomonadota</taxon>
        <taxon>Gammaproteobacteria</taxon>
        <taxon>Pseudomonadales</taxon>
        <taxon>Pseudomonadaceae</taxon>
        <taxon>Stutzerimonas</taxon>
    </lineage>
</organism>
<feature type="region of interest" description="Disordered" evidence="1">
    <location>
        <begin position="137"/>
        <end position="163"/>
    </location>
</feature>
<keyword evidence="2" id="KW-1133">Transmembrane helix</keyword>
<reference evidence="5" key="1">
    <citation type="submission" date="2014-03" db="EMBL/GenBank/DDBJ databases">
        <title>Complete genome of Pseudomonas balearica DSM 6083T, a sewage water isolate from an enrichment with 2-methylnaphthalene.</title>
        <authorList>
            <person name="Salva-Serra F."/>
            <person name="Jaen-Luchoro D."/>
            <person name="Busquets A."/>
            <person name="Pena A."/>
            <person name="Gomila M."/>
            <person name="Bosch R."/>
            <person name="Nogales B."/>
            <person name="Garcia-Valdes E."/>
            <person name="Lalucat J."/>
            <person name="Bennasar A."/>
        </authorList>
    </citation>
    <scope>NUCLEOTIDE SEQUENCE [LARGE SCALE GENOMIC DNA]</scope>
    <source>
        <strain evidence="5">DSM 6083</strain>
    </source>
</reference>
<evidence type="ECO:0000256" key="2">
    <source>
        <dbReference type="SAM" id="Phobius"/>
    </source>
</evidence>
<evidence type="ECO:0000313" key="5">
    <source>
        <dbReference type="Proteomes" id="UP000031271"/>
    </source>
</evidence>
<feature type="transmembrane region" description="Helical" evidence="2">
    <location>
        <begin position="73"/>
        <end position="96"/>
    </location>
</feature>
<accession>A0A8D3Y5I8</accession>
<dbReference type="Proteomes" id="UP000182276">
    <property type="component" value="Unassembled WGS sequence"/>
</dbReference>